<name>A0A6A4G2X0_9STRA</name>
<evidence type="ECO:0000313" key="1">
    <source>
        <dbReference type="EMBL" id="KAE9357652.1"/>
    </source>
</evidence>
<sequence>MNQTGCGRTPAGPRRLSQALLPITKHLPAGDEGPVKYLPSRATHRKLAALLDSLRDVQSISKLPQADDRFIEIRPSFANYIATSVEYRYTALRGV</sequence>
<organism evidence="1 2">
    <name type="scientific">Phytophthora rubi</name>
    <dbReference type="NCBI Taxonomy" id="129364"/>
    <lineage>
        <taxon>Eukaryota</taxon>
        <taxon>Sar</taxon>
        <taxon>Stramenopiles</taxon>
        <taxon>Oomycota</taxon>
        <taxon>Peronosporomycetes</taxon>
        <taxon>Peronosporales</taxon>
        <taxon>Peronosporaceae</taxon>
        <taxon>Phytophthora</taxon>
    </lineage>
</organism>
<keyword evidence="2" id="KW-1185">Reference proteome</keyword>
<proteinExistence type="predicted"/>
<gene>
    <name evidence="1" type="ORF">PR003_g1673</name>
</gene>
<dbReference type="EMBL" id="QXFT01000048">
    <property type="protein sequence ID" value="KAE9357652.1"/>
    <property type="molecule type" value="Genomic_DNA"/>
</dbReference>
<dbReference type="AlphaFoldDB" id="A0A6A4G2X0"/>
<accession>A0A6A4G2X0</accession>
<reference evidence="1 2" key="1">
    <citation type="submission" date="2018-08" db="EMBL/GenBank/DDBJ databases">
        <title>Genomic investigation of the strawberry pathogen Phytophthora fragariae indicates pathogenicity is determined by transcriptional variation in three key races.</title>
        <authorList>
            <person name="Adams T.M."/>
            <person name="Armitage A.D."/>
            <person name="Sobczyk M.K."/>
            <person name="Bates H.J."/>
            <person name="Dunwell J.M."/>
            <person name="Nellist C.F."/>
            <person name="Harrison R.J."/>
        </authorList>
    </citation>
    <scope>NUCLEOTIDE SEQUENCE [LARGE SCALE GENOMIC DNA]</scope>
    <source>
        <strain evidence="1 2">SCRP333</strain>
    </source>
</reference>
<evidence type="ECO:0000313" key="2">
    <source>
        <dbReference type="Proteomes" id="UP000434957"/>
    </source>
</evidence>
<comment type="caution">
    <text evidence="1">The sequence shown here is derived from an EMBL/GenBank/DDBJ whole genome shotgun (WGS) entry which is preliminary data.</text>
</comment>
<protein>
    <submittedName>
        <fullName evidence="1">Uncharacterized protein</fullName>
    </submittedName>
</protein>
<dbReference type="Proteomes" id="UP000434957">
    <property type="component" value="Unassembled WGS sequence"/>
</dbReference>